<evidence type="ECO:0000313" key="2">
    <source>
        <dbReference type="Proteomes" id="UP000297031"/>
    </source>
</evidence>
<dbReference type="OrthoDB" id="1097991at2"/>
<sequence>MMIQQITQRLQEVNNLLATCKQDSITFEQALLLSLFYKDFNETNQIVTEAAAMFHDDAEQLNEISFSLFSKAEKFLSLDNLGLQSVDFEGIFNDHLKPYEAKYEEAKDISTGLWREYSAMSNRLDFLPLDSEDYKSLDPLCDAKKAEYDTAHARVNLLYNELQQERDRTFCVYCFKPVFLSVLVERLKGISGSIISDIRRMKGDAHE</sequence>
<accession>A0A4P7VQ25</accession>
<dbReference type="EMBL" id="CP039393">
    <property type="protein sequence ID" value="QCD35929.1"/>
    <property type="molecule type" value="Genomic_DNA"/>
</dbReference>
<reference evidence="1 2" key="1">
    <citation type="submission" date="2019-02" db="EMBL/GenBank/DDBJ databases">
        <title>Isolation and identification of novel species under the genus Muribaculum.</title>
        <authorList>
            <person name="Miyake S."/>
            <person name="Ding Y."/>
            <person name="Low A."/>
            <person name="Soh M."/>
            <person name="Seedorf H."/>
        </authorList>
    </citation>
    <scope>NUCLEOTIDE SEQUENCE [LARGE SCALE GENOMIC DNA]</scope>
    <source>
        <strain evidence="1 2">TLL-A4</strain>
    </source>
</reference>
<gene>
    <name evidence="1" type="ORF">E7746_08585</name>
</gene>
<organism evidence="1 2">
    <name type="scientific">Muribaculum gordoncarteri</name>
    <dbReference type="NCBI Taxonomy" id="2530390"/>
    <lineage>
        <taxon>Bacteria</taxon>
        <taxon>Pseudomonadati</taxon>
        <taxon>Bacteroidota</taxon>
        <taxon>Bacteroidia</taxon>
        <taxon>Bacteroidales</taxon>
        <taxon>Muribaculaceae</taxon>
        <taxon>Muribaculum</taxon>
    </lineage>
</organism>
<evidence type="ECO:0000313" key="1">
    <source>
        <dbReference type="EMBL" id="QCD35929.1"/>
    </source>
</evidence>
<dbReference type="RefSeq" id="WP_135472743.1">
    <property type="nucleotide sequence ID" value="NZ_CP039393.1"/>
</dbReference>
<dbReference type="KEGG" id="mgod:E7746_08585"/>
<dbReference type="AlphaFoldDB" id="A0A4P7VQ25"/>
<dbReference type="GeneID" id="82151038"/>
<name>A0A4P7VQ25_9BACT</name>
<dbReference type="Proteomes" id="UP000297031">
    <property type="component" value="Chromosome"/>
</dbReference>
<proteinExistence type="predicted"/>
<protein>
    <submittedName>
        <fullName evidence="1">Uncharacterized protein</fullName>
    </submittedName>
</protein>
<keyword evidence="2" id="KW-1185">Reference proteome</keyword>